<dbReference type="SUPFAM" id="SSF48452">
    <property type="entry name" value="TPR-like"/>
    <property type="match status" value="2"/>
</dbReference>
<keyword evidence="5" id="KW-0677">Repeat</keyword>
<dbReference type="Pfam" id="PF01129">
    <property type="entry name" value="ART"/>
    <property type="match status" value="1"/>
</dbReference>
<feature type="repeat" description="TPR" evidence="8">
    <location>
        <begin position="884"/>
        <end position="917"/>
    </location>
</feature>
<dbReference type="InterPro" id="IPR011990">
    <property type="entry name" value="TPR-like_helical_dom_sf"/>
</dbReference>
<dbReference type="PANTHER" id="PTHR45641">
    <property type="entry name" value="TETRATRICOPEPTIDE REPEAT PROTEIN (AFU_ORTHOLOGUE AFUA_6G03870)"/>
    <property type="match status" value="1"/>
</dbReference>
<feature type="repeat" description="TPR" evidence="8">
    <location>
        <begin position="926"/>
        <end position="959"/>
    </location>
</feature>
<evidence type="ECO:0000259" key="10">
    <source>
        <dbReference type="Pfam" id="PF03496"/>
    </source>
</evidence>
<dbReference type="EC" id="2.4.2.31" evidence="9"/>
<feature type="repeat" description="TPR" evidence="8">
    <location>
        <begin position="968"/>
        <end position="1001"/>
    </location>
</feature>
<dbReference type="PRINTS" id="PR00381">
    <property type="entry name" value="KINESINLIGHT"/>
</dbReference>
<dbReference type="Pfam" id="PF13424">
    <property type="entry name" value="TPR_12"/>
    <property type="match status" value="3"/>
</dbReference>
<evidence type="ECO:0000256" key="2">
    <source>
        <dbReference type="ARBA" id="ARBA00022676"/>
    </source>
</evidence>
<keyword evidence="9" id="KW-0520">NAD</keyword>
<gene>
    <name evidence="11" type="ORF">EDS130_LOCUS13649</name>
</gene>
<dbReference type="Pfam" id="PF03496">
    <property type="entry name" value="ADPrib_exo_Tox"/>
    <property type="match status" value="1"/>
</dbReference>
<evidence type="ECO:0000256" key="9">
    <source>
        <dbReference type="RuleBase" id="RU361228"/>
    </source>
</evidence>
<evidence type="ECO:0000256" key="7">
    <source>
        <dbReference type="ARBA" id="ARBA00047597"/>
    </source>
</evidence>
<dbReference type="PROSITE" id="PS50005">
    <property type="entry name" value="TPR"/>
    <property type="match status" value="7"/>
</dbReference>
<evidence type="ECO:0000256" key="4">
    <source>
        <dbReference type="ARBA" id="ARBA00022695"/>
    </source>
</evidence>
<dbReference type="PROSITE" id="PS50293">
    <property type="entry name" value="TPR_REGION"/>
    <property type="match status" value="6"/>
</dbReference>
<evidence type="ECO:0000256" key="8">
    <source>
        <dbReference type="PROSITE-ProRule" id="PRU00339"/>
    </source>
</evidence>
<dbReference type="GO" id="GO:0106274">
    <property type="term" value="F:NAD+-protein-arginine ADP-ribosyltransferase activity"/>
    <property type="evidence" value="ECO:0007669"/>
    <property type="project" value="UniProtKB-EC"/>
</dbReference>
<dbReference type="SUPFAM" id="SSF56399">
    <property type="entry name" value="ADP-ribosylation"/>
    <property type="match status" value="2"/>
</dbReference>
<dbReference type="SMART" id="SM00028">
    <property type="entry name" value="TPR"/>
    <property type="match status" value="7"/>
</dbReference>
<proteinExistence type="inferred from homology"/>
<name>A0A814F0X1_ADIRI</name>
<dbReference type="GO" id="GO:0005576">
    <property type="term" value="C:extracellular region"/>
    <property type="evidence" value="ECO:0007669"/>
    <property type="project" value="InterPro"/>
</dbReference>
<dbReference type="Gene3D" id="3.90.176.10">
    <property type="entry name" value="Toxin ADP-ribosyltransferase, Chain A, domain 1"/>
    <property type="match status" value="2"/>
</dbReference>
<feature type="repeat" description="TPR" evidence="8">
    <location>
        <begin position="805"/>
        <end position="838"/>
    </location>
</feature>
<dbReference type="EMBL" id="CAJNOJ010000054">
    <property type="protein sequence ID" value="CAF0976583.1"/>
    <property type="molecule type" value="Genomic_DNA"/>
</dbReference>
<keyword evidence="3 9" id="KW-0808">Transferase</keyword>
<organism evidence="11 12">
    <name type="scientific">Adineta ricciae</name>
    <name type="common">Rotifer</name>
    <dbReference type="NCBI Taxonomy" id="249248"/>
    <lineage>
        <taxon>Eukaryota</taxon>
        <taxon>Metazoa</taxon>
        <taxon>Spiralia</taxon>
        <taxon>Gnathifera</taxon>
        <taxon>Rotifera</taxon>
        <taxon>Eurotatoria</taxon>
        <taxon>Bdelloidea</taxon>
        <taxon>Adinetida</taxon>
        <taxon>Adinetidae</taxon>
        <taxon>Adineta</taxon>
    </lineage>
</organism>
<comment type="catalytic activity">
    <reaction evidence="7 9">
        <text>L-arginyl-[protein] + NAD(+) = N(omega)-(ADP-D-ribosyl)-L-arginyl-[protein] + nicotinamide + H(+)</text>
        <dbReference type="Rhea" id="RHEA:19149"/>
        <dbReference type="Rhea" id="RHEA-COMP:10532"/>
        <dbReference type="Rhea" id="RHEA-COMP:15087"/>
        <dbReference type="ChEBI" id="CHEBI:15378"/>
        <dbReference type="ChEBI" id="CHEBI:17154"/>
        <dbReference type="ChEBI" id="CHEBI:29965"/>
        <dbReference type="ChEBI" id="CHEBI:57540"/>
        <dbReference type="ChEBI" id="CHEBI:142554"/>
        <dbReference type="EC" id="2.4.2.31"/>
    </reaction>
</comment>
<dbReference type="AlphaFoldDB" id="A0A814F0X1"/>
<dbReference type="InterPro" id="IPR019734">
    <property type="entry name" value="TPR_rpt"/>
</dbReference>
<keyword evidence="4" id="KW-0548">Nucleotidyltransferase</keyword>
<dbReference type="PANTHER" id="PTHR45641:SF19">
    <property type="entry name" value="NEPHROCYSTIN-3"/>
    <property type="match status" value="1"/>
</dbReference>
<evidence type="ECO:0000256" key="3">
    <source>
        <dbReference type="ARBA" id="ARBA00022679"/>
    </source>
</evidence>
<keyword evidence="9" id="KW-0521">NADP</keyword>
<evidence type="ECO:0000256" key="1">
    <source>
        <dbReference type="ARBA" id="ARBA00009558"/>
    </source>
</evidence>
<dbReference type="GO" id="GO:0016779">
    <property type="term" value="F:nucleotidyltransferase activity"/>
    <property type="evidence" value="ECO:0007669"/>
    <property type="project" value="UniProtKB-KW"/>
</dbReference>
<evidence type="ECO:0000256" key="5">
    <source>
        <dbReference type="ARBA" id="ARBA00022737"/>
    </source>
</evidence>
<keyword evidence="6 8" id="KW-0802">TPR repeat</keyword>
<dbReference type="PROSITE" id="PS51996">
    <property type="entry name" value="TR_MART"/>
    <property type="match status" value="2"/>
</dbReference>
<comment type="similarity">
    <text evidence="1 9">Belongs to the Arg-specific ADP-ribosyltransferase family.</text>
</comment>
<feature type="repeat" description="TPR" evidence="8">
    <location>
        <begin position="842"/>
        <end position="875"/>
    </location>
</feature>
<dbReference type="InterPro" id="IPR000768">
    <property type="entry name" value="ART"/>
</dbReference>
<dbReference type="Pfam" id="PF13374">
    <property type="entry name" value="TPR_10"/>
    <property type="match status" value="1"/>
</dbReference>
<protein>
    <recommendedName>
        <fullName evidence="9">NAD(P)(+)--arginine ADP-ribosyltransferase</fullName>
        <ecNumber evidence="9">2.4.2.31</ecNumber>
    </recommendedName>
    <alternativeName>
        <fullName evidence="9">Mono(ADP-ribosyl)transferase</fullName>
    </alternativeName>
</protein>
<feature type="repeat" description="TPR" evidence="8">
    <location>
        <begin position="1010"/>
        <end position="1043"/>
    </location>
</feature>
<comment type="caution">
    <text evidence="11">The sequence shown here is derived from an EMBL/GenBank/DDBJ whole genome shotgun (WGS) entry which is preliminary data.</text>
</comment>
<reference evidence="11" key="1">
    <citation type="submission" date="2021-02" db="EMBL/GenBank/DDBJ databases">
        <authorList>
            <person name="Nowell W R."/>
        </authorList>
    </citation>
    <scope>NUCLEOTIDE SEQUENCE</scope>
</reference>
<keyword evidence="2 9" id="KW-0328">Glycosyltransferase</keyword>
<feature type="repeat" description="TPR" evidence="8">
    <location>
        <begin position="1052"/>
        <end position="1085"/>
    </location>
</feature>
<dbReference type="InterPro" id="IPR003540">
    <property type="entry name" value="ADP-ribosyltransferase"/>
</dbReference>
<evidence type="ECO:0000313" key="11">
    <source>
        <dbReference type="EMBL" id="CAF0976583.1"/>
    </source>
</evidence>
<dbReference type="Proteomes" id="UP000663852">
    <property type="component" value="Unassembled WGS sequence"/>
</dbReference>
<sequence length="1109" mass="126849">MDAQKSKSSSTTRKHGNQPRQRMVQNYLLVWVDANIDEKDQDYQNTLKHLRSVVNDVNICTQPDACLQFLNSVGDEKAFVITSGFLGQHLVPEIHVIPQVNAIYIFCANKSRNETWTKNWSKVKGVHTNIKEICEALTTDVKQHNQDSIAMSFVNVRGEGSHANLNRLEPSFMYTQIFKKILLDMDHDKQAIKDLANYCRQCFQGNFAEQSVIDEFERNYRSEKAIWWYTRECFTYQMLNQALRTLDAEIIINMGFFLHDLHKQIEQLHQAQVSSYRGKPFVVYRGQGLSKTDFGQLTKTVGGLLSFNNFLSTSIKLQKSLEYTYSALSDPDKVGVLFVITIDPNIGTTPFASIGDFSYFEDEAEILFSMHSVFRVGTLRQVGDKINLYYAVQLQLTADDGPQQRVLTDRIESEVQVWVDANIDEKDQDCQNTLTHLRSVVNDVNIYTQPDACLQFLKSIGDEKAFVITSGSLGQHLVPEIHGITQVNAIYIFCGNKSRNETWAKNWSKVKGVHTNIKEICAALTTGVKQHNQDSIAMSFVTVREEGSNANLNLLEPSFMYTQIFKKILLDMEHDKQAIKDLANYCRQRFQGNFAEQSVIDEFERNYCPEKAIWWYTRECFTYQMLNQALRTLDGEVIINMGFFLHDLHKQIEQLHQAQVSNYRRKPFVVYRGQGLSKTDFDQLSKTIGGLLSFNNFLSTSIKQEKSLEFTYNALGDPDKVCVLFVITIDPNIGTTPFASIGDFSYFEGEAEILFSMHSVFRVGTIRQVGDKSKLYHEVQLQLTADDDPQLRVLTDRIESEVQGSTGWERLGHLLLKLGQLDKAEELYTVLLEQASDNNDRAHYYHQLGCLKYSQGDYKMAIEYYEKVLEIQEKTLPSNHPDLATSYNNIGAVYMSMGEYSKALSFYEKTLEIFQKTLPSNHPSLATSYSCIGLVYYNMGEYSKALSFYEKTLEIFQKTLPSNHPSLATSYNNIGLVYKNMGEYSKALSFYEKALEIREKTLPSNHPDLATSYNNIGGVYHNMGEYSKALSFYEKALGIREKTLPSNHPSLATSYNNIGGVYYNTKDYSKALTYFERALDIWQRALPANHPNIKTVKESIEICKRAMKK</sequence>
<accession>A0A814F0X1</accession>
<dbReference type="OrthoDB" id="20872at2759"/>
<evidence type="ECO:0000313" key="12">
    <source>
        <dbReference type="Proteomes" id="UP000663852"/>
    </source>
</evidence>
<evidence type="ECO:0000256" key="6">
    <source>
        <dbReference type="ARBA" id="ARBA00022803"/>
    </source>
</evidence>
<dbReference type="Gene3D" id="1.25.40.10">
    <property type="entry name" value="Tetratricopeptide repeat domain"/>
    <property type="match status" value="2"/>
</dbReference>
<feature type="domain" description="ADP ribosyltransferase" evidence="10">
    <location>
        <begin position="611"/>
        <end position="775"/>
    </location>
</feature>